<evidence type="ECO:0000313" key="3">
    <source>
        <dbReference type="EMBL" id="KAK2964848.1"/>
    </source>
</evidence>
<accession>A0ABQ9YM56</accession>
<feature type="compositionally biased region" description="Polar residues" evidence="2">
    <location>
        <begin position="654"/>
        <end position="663"/>
    </location>
</feature>
<dbReference type="Proteomes" id="UP001281761">
    <property type="component" value="Unassembled WGS sequence"/>
</dbReference>
<feature type="region of interest" description="Disordered" evidence="2">
    <location>
        <begin position="609"/>
        <end position="697"/>
    </location>
</feature>
<gene>
    <name evidence="3" type="ORF">BLNAU_148</name>
</gene>
<proteinExistence type="predicted"/>
<evidence type="ECO:0000313" key="4">
    <source>
        <dbReference type="Proteomes" id="UP001281761"/>
    </source>
</evidence>
<feature type="compositionally biased region" description="Polar residues" evidence="2">
    <location>
        <begin position="674"/>
        <end position="697"/>
    </location>
</feature>
<organism evidence="3 4">
    <name type="scientific">Blattamonas nauphoetae</name>
    <dbReference type="NCBI Taxonomy" id="2049346"/>
    <lineage>
        <taxon>Eukaryota</taxon>
        <taxon>Metamonada</taxon>
        <taxon>Preaxostyla</taxon>
        <taxon>Oxymonadida</taxon>
        <taxon>Blattamonas</taxon>
    </lineage>
</organism>
<protein>
    <submittedName>
        <fullName evidence="3">Uncharacterized protein</fullName>
    </submittedName>
</protein>
<reference evidence="3 4" key="1">
    <citation type="journal article" date="2022" name="bioRxiv">
        <title>Genomics of Preaxostyla Flagellates Illuminates Evolutionary Transitions and the Path Towards Mitochondrial Loss.</title>
        <authorList>
            <person name="Novak L.V.F."/>
            <person name="Treitli S.C."/>
            <person name="Pyrih J."/>
            <person name="Halakuc P."/>
            <person name="Pipaliya S.V."/>
            <person name="Vacek V."/>
            <person name="Brzon O."/>
            <person name="Soukal P."/>
            <person name="Eme L."/>
            <person name="Dacks J.B."/>
            <person name="Karnkowska A."/>
            <person name="Elias M."/>
            <person name="Hampl V."/>
        </authorList>
    </citation>
    <scope>NUCLEOTIDE SEQUENCE [LARGE SCALE GENOMIC DNA]</scope>
    <source>
        <strain evidence="3">NAU3</strain>
        <tissue evidence="3">Gut</tissue>
    </source>
</reference>
<dbReference type="EMBL" id="JARBJD010000001">
    <property type="protein sequence ID" value="KAK2964848.1"/>
    <property type="molecule type" value="Genomic_DNA"/>
</dbReference>
<sequence>MRNDASHTPLPGPLNSIRDTQYVKSLSAKVVEKEERIVELTTENVRLQNEVISLQQLVQIHNEYQSRERSTGQPSGLLEIQSISGESQTLSQKPDPIPIPRDATPPVNIKEISLTLTDLCSFSDQKTLMNILPRSLSPTSNAIYFEHKGGIRSHLSDTTSISLHPRYNLVVTTSNDNQTDLSDLTIIFQAKAGGSGSVEPVCHYLTQIDDPYNPARPTASVFLPAIYSDNDIARGYPKYKETIQASPSTQPPTDIKTILKRYLSPSETVETLKSCLGCILVGDSQGFLALYSLAPTNYRHSSPHHSLNSQLMTRQRAFDLDSSNPFSRDNGIILMDTEEMGQTEYQPGIPSMRVVCVTRSGTAGLFVVTGTFYSVTGLQNEICRGSIKRIALSSTKPTKDDIAIQVFFKRREVPSIILVWKSGAIQQLKLQDNRLVLTKTMTIVLDKDEFFISSSFYPSSTKLNALSPTHLCILTNRSRVVFVDINVILDDDDDDTDSRQCLVATLPESPLQSLTDKPAKIAGGHGGMIITMSTHSRLQAWSVSQDLSRSEPSFVMRGFSQETPSKGSPNAFTRLFNSTPIQYHYTSGFLIASTNSSLNVYKVTESDDGISHLSQSGGSNPQPFDSVSKTISDPRSSLTQQPSQPPLNPMARSLQGQTVSQGKPSLITYPYAKQGSNPPTLSVNSSQSSQDYQINPP</sequence>
<feature type="coiled-coil region" evidence="1">
    <location>
        <begin position="23"/>
        <end position="57"/>
    </location>
</feature>
<keyword evidence="4" id="KW-1185">Reference proteome</keyword>
<feature type="compositionally biased region" description="Polar residues" evidence="2">
    <location>
        <begin position="612"/>
        <end position="642"/>
    </location>
</feature>
<evidence type="ECO:0000256" key="1">
    <source>
        <dbReference type="SAM" id="Coils"/>
    </source>
</evidence>
<comment type="caution">
    <text evidence="3">The sequence shown here is derived from an EMBL/GenBank/DDBJ whole genome shotgun (WGS) entry which is preliminary data.</text>
</comment>
<keyword evidence="1" id="KW-0175">Coiled coil</keyword>
<evidence type="ECO:0000256" key="2">
    <source>
        <dbReference type="SAM" id="MobiDB-lite"/>
    </source>
</evidence>
<name>A0ABQ9YM56_9EUKA</name>